<dbReference type="EMBL" id="FRCP01000009">
    <property type="protein sequence ID" value="SHM40407.1"/>
    <property type="molecule type" value="Genomic_DNA"/>
</dbReference>
<dbReference type="GO" id="GO:0051539">
    <property type="term" value="F:4 iron, 4 sulfur cluster binding"/>
    <property type="evidence" value="ECO:0007669"/>
    <property type="project" value="UniProtKB-KW"/>
</dbReference>
<keyword evidence="11" id="KW-1185">Reference proteome</keyword>
<dbReference type="GO" id="GO:0008616">
    <property type="term" value="P:tRNA queuosine(34) biosynthetic process"/>
    <property type="evidence" value="ECO:0007669"/>
    <property type="project" value="UniProtKB-KW"/>
</dbReference>
<sequence>MKLEVGNVVKKKIEEFCRSLGLDTFGFVPCRTFDELRELYQIRQEKKLQNEFEEKDIEKRIRPSHYMEDGKTILSIAFPYYHEGEDIDNGFSIYTKRPDYHRVVMQYIDKICEFIISLGGKAKGFVDSNTLPERYIAYLAGVGFIGRNNMIITKKYGSYVFLGEIITDLKIPCEDKHTFDQIREYTQCGECMNCIKECPTKSINKHQINPNICLSYITQKKEISNKEISLLKGNVFGCDFCQLQCPYNQDATCNVLSEFKTVEYMNEDIYTYANMNNQYFKEKISKTSCGWRGKNVIKRNAIIGINYQDKKYDLDEFRGDSPYINEYIDRIQEK</sequence>
<reference evidence="10 11" key="1">
    <citation type="submission" date="2016-11" db="EMBL/GenBank/DDBJ databases">
        <authorList>
            <person name="Jaros S."/>
            <person name="Januszkiewicz K."/>
            <person name="Wedrychowicz H."/>
        </authorList>
    </citation>
    <scope>NUCLEOTIDE SEQUENCE [LARGE SCALE GENOMIC DNA]</scope>
    <source>
        <strain evidence="10 11">DSM 15930</strain>
    </source>
</reference>
<dbReference type="STRING" id="1120996.SAMN02746066_01878"/>
<dbReference type="PROSITE" id="PS00198">
    <property type="entry name" value="4FE4S_FER_1"/>
    <property type="match status" value="1"/>
</dbReference>
<accession>A0A1M7IJ05</accession>
<dbReference type="InterPro" id="IPR013542">
    <property type="entry name" value="QueG_DUF1730"/>
</dbReference>
<evidence type="ECO:0000256" key="7">
    <source>
        <dbReference type="ARBA" id="ARBA00023004"/>
    </source>
</evidence>
<gene>
    <name evidence="10" type="ORF">SAMN02746066_01878</name>
</gene>
<dbReference type="NCBIfam" id="TIGR00276">
    <property type="entry name" value="tRNA epoxyqueuosine(34) reductase QueG"/>
    <property type="match status" value="1"/>
</dbReference>
<evidence type="ECO:0000256" key="8">
    <source>
        <dbReference type="ARBA" id="ARBA00023014"/>
    </source>
</evidence>
<dbReference type="Pfam" id="PF13484">
    <property type="entry name" value="Fer4_16"/>
    <property type="match status" value="1"/>
</dbReference>
<dbReference type="PANTHER" id="PTHR30002">
    <property type="entry name" value="EPOXYQUEUOSINE REDUCTASE"/>
    <property type="match status" value="1"/>
</dbReference>
<keyword evidence="4" id="KW-0479">Metal-binding</keyword>
<evidence type="ECO:0000256" key="1">
    <source>
        <dbReference type="ARBA" id="ARBA00022485"/>
    </source>
</evidence>
<evidence type="ECO:0000256" key="5">
    <source>
        <dbReference type="ARBA" id="ARBA00022785"/>
    </source>
</evidence>
<evidence type="ECO:0000313" key="10">
    <source>
        <dbReference type="EMBL" id="SHM40407.1"/>
    </source>
</evidence>
<keyword evidence="6" id="KW-0560">Oxidoreductase</keyword>
<evidence type="ECO:0000256" key="3">
    <source>
        <dbReference type="ARBA" id="ARBA00022694"/>
    </source>
</evidence>
<dbReference type="SUPFAM" id="SSF46548">
    <property type="entry name" value="alpha-helical ferredoxin"/>
    <property type="match status" value="1"/>
</dbReference>
<dbReference type="PROSITE" id="PS51379">
    <property type="entry name" value="4FE4S_FER_2"/>
    <property type="match status" value="1"/>
</dbReference>
<evidence type="ECO:0000259" key="9">
    <source>
        <dbReference type="PROSITE" id="PS51379"/>
    </source>
</evidence>
<keyword evidence="3" id="KW-0819">tRNA processing</keyword>
<keyword evidence="5" id="KW-0671">Queuosine biosynthesis</keyword>
<dbReference type="OrthoDB" id="9784571at2"/>
<dbReference type="Proteomes" id="UP000184038">
    <property type="component" value="Unassembled WGS sequence"/>
</dbReference>
<organism evidence="10 11">
    <name type="scientific">Anaerosporobacter mobilis DSM 15930</name>
    <dbReference type="NCBI Taxonomy" id="1120996"/>
    <lineage>
        <taxon>Bacteria</taxon>
        <taxon>Bacillati</taxon>
        <taxon>Bacillota</taxon>
        <taxon>Clostridia</taxon>
        <taxon>Lachnospirales</taxon>
        <taxon>Lachnospiraceae</taxon>
        <taxon>Anaerosporobacter</taxon>
    </lineage>
</organism>
<dbReference type="InterPro" id="IPR017900">
    <property type="entry name" value="4Fe4S_Fe_S_CS"/>
</dbReference>
<evidence type="ECO:0000313" key="11">
    <source>
        <dbReference type="Proteomes" id="UP000184038"/>
    </source>
</evidence>
<keyword evidence="7" id="KW-0408">Iron</keyword>
<dbReference type="InterPro" id="IPR017896">
    <property type="entry name" value="4Fe4S_Fe-S-bd"/>
</dbReference>
<dbReference type="GO" id="GO:0046872">
    <property type="term" value="F:metal ion binding"/>
    <property type="evidence" value="ECO:0007669"/>
    <property type="project" value="UniProtKB-KW"/>
</dbReference>
<evidence type="ECO:0000256" key="2">
    <source>
        <dbReference type="ARBA" id="ARBA00022490"/>
    </source>
</evidence>
<dbReference type="InterPro" id="IPR004453">
    <property type="entry name" value="QueG"/>
</dbReference>
<evidence type="ECO:0000256" key="6">
    <source>
        <dbReference type="ARBA" id="ARBA00023002"/>
    </source>
</evidence>
<dbReference type="GO" id="GO:0052693">
    <property type="term" value="F:epoxyqueuosine reductase activity"/>
    <property type="evidence" value="ECO:0007669"/>
    <property type="project" value="TreeGrafter"/>
</dbReference>
<feature type="domain" description="4Fe-4S ferredoxin-type" evidence="9">
    <location>
        <begin position="179"/>
        <end position="208"/>
    </location>
</feature>
<evidence type="ECO:0000256" key="4">
    <source>
        <dbReference type="ARBA" id="ARBA00022723"/>
    </source>
</evidence>
<keyword evidence="2" id="KW-0963">Cytoplasm</keyword>
<proteinExistence type="predicted"/>
<protein>
    <submittedName>
        <fullName evidence="10">Epoxyqueuosine reductase</fullName>
    </submittedName>
</protein>
<dbReference type="Pfam" id="PF08331">
    <property type="entry name" value="QueG_DUF1730"/>
    <property type="match status" value="1"/>
</dbReference>
<dbReference type="PANTHER" id="PTHR30002:SF4">
    <property type="entry name" value="EPOXYQUEUOSINE REDUCTASE"/>
    <property type="match status" value="1"/>
</dbReference>
<keyword evidence="1" id="KW-0004">4Fe-4S</keyword>
<dbReference type="AlphaFoldDB" id="A0A1M7IJ05"/>
<keyword evidence="8" id="KW-0411">Iron-sulfur</keyword>
<name>A0A1M7IJ05_9FIRM</name>